<dbReference type="Pfam" id="PF18222">
    <property type="entry name" value="PilN_bio_d"/>
    <property type="match status" value="1"/>
</dbReference>
<dbReference type="PIR" id="D75477">
    <property type="entry name" value="D75477"/>
</dbReference>
<dbReference type="RefSeq" id="WP_010887417.1">
    <property type="nucleotide sequence ID" value="NC_001263.1"/>
</dbReference>
<dbReference type="GeneID" id="69517016"/>
<evidence type="ECO:0000313" key="5">
    <source>
        <dbReference type="Proteomes" id="UP000002524"/>
    </source>
</evidence>
<feature type="compositionally biased region" description="Low complexity" evidence="1">
    <location>
        <begin position="197"/>
        <end position="238"/>
    </location>
</feature>
<feature type="domain" description="PilN biogenesis protein dimerization" evidence="3">
    <location>
        <begin position="97"/>
        <end position="192"/>
    </location>
</feature>
<organism evidence="4 5">
    <name type="scientific">Deinococcus radiodurans (strain ATCC 13939 / DSM 20539 / JCM 16871 / CCUG 27074 / LMG 4051 / NBRC 15346 / NCIMB 9279 / VKM B-1422 / R1)</name>
    <dbReference type="NCBI Taxonomy" id="243230"/>
    <lineage>
        <taxon>Bacteria</taxon>
        <taxon>Thermotogati</taxon>
        <taxon>Deinococcota</taxon>
        <taxon>Deinococci</taxon>
        <taxon>Deinococcales</taxon>
        <taxon>Deinococcaceae</taxon>
        <taxon>Deinococcus</taxon>
    </lineage>
</organism>
<evidence type="ECO:0000256" key="1">
    <source>
        <dbReference type="SAM" id="MobiDB-lite"/>
    </source>
</evidence>
<feature type="transmembrane region" description="Helical" evidence="2">
    <location>
        <begin position="22"/>
        <end position="42"/>
    </location>
</feature>
<accession>Q9RW98</accession>
<dbReference type="PATRIC" id="fig|243230.17.peg.951"/>
<name>Q9RW98_DEIRA</name>
<keyword evidence="2" id="KW-1133">Transmembrane helix</keyword>
<dbReference type="KEGG" id="dra:DR_0771"/>
<dbReference type="PaxDb" id="243230-DR_0771"/>
<evidence type="ECO:0000256" key="2">
    <source>
        <dbReference type="SAM" id="Phobius"/>
    </source>
</evidence>
<reference evidence="4 5" key="1">
    <citation type="journal article" date="1999" name="Science">
        <title>Genome sequence of the radioresistant bacterium Deinococcus radiodurans R1.</title>
        <authorList>
            <person name="White O."/>
            <person name="Eisen J.A."/>
            <person name="Heidelberg J.F."/>
            <person name="Hickey E.K."/>
            <person name="Peterson J.D."/>
            <person name="Dodson R.J."/>
            <person name="Haft D.H."/>
            <person name="Gwinn M.L."/>
            <person name="Nelson W.C."/>
            <person name="Richardson D.L."/>
            <person name="Moffat K.S."/>
            <person name="Qin H."/>
            <person name="Jiang L."/>
            <person name="Pamphile W."/>
            <person name="Crosby M."/>
            <person name="Shen M."/>
            <person name="Vamathevan J.J."/>
            <person name="Lam P."/>
            <person name="McDonald L."/>
            <person name="Utterback T."/>
            <person name="Zalewski C."/>
            <person name="Makarova K.S."/>
            <person name="Aravind L."/>
            <person name="Daly M.J."/>
            <person name="Minton K.W."/>
            <person name="Fleischmann R.D."/>
            <person name="Ketchum K.A."/>
            <person name="Nelson K.E."/>
            <person name="Salzberg S."/>
            <person name="Smith H.O."/>
            <person name="Venter J.C."/>
            <person name="Fraser C.M."/>
        </authorList>
    </citation>
    <scope>NUCLEOTIDE SEQUENCE [LARGE SCALE GENOMIC DNA]</scope>
    <source>
        <strain evidence="5">ATCC 13939 / DSM 20539 / JCM 16871 / LMG 4051 / NBRC 15346 / NCIMB 9279 / R1 / VKM B-1422</strain>
    </source>
</reference>
<dbReference type="Proteomes" id="UP000002524">
    <property type="component" value="Chromosome 1"/>
</dbReference>
<keyword evidence="5" id="KW-1185">Reference proteome</keyword>
<dbReference type="PANTHER" id="PTHR40278:SF1">
    <property type="entry name" value="DNA UTILIZATION PROTEIN HOFN"/>
    <property type="match status" value="1"/>
</dbReference>
<keyword evidence="2" id="KW-0472">Membrane</keyword>
<dbReference type="InterPro" id="IPR040888">
    <property type="entry name" value="PilN_bio_d"/>
</dbReference>
<protein>
    <recommendedName>
        <fullName evidence="3">PilN biogenesis protein dimerization domain-containing protein</fullName>
    </recommendedName>
</protein>
<dbReference type="PANTHER" id="PTHR40278">
    <property type="entry name" value="DNA UTILIZATION PROTEIN HOFN"/>
    <property type="match status" value="1"/>
</dbReference>
<dbReference type="STRING" id="243230.DR_0771"/>
<dbReference type="InterPro" id="IPR052534">
    <property type="entry name" value="Extracell_DNA_Util/SecSys_Comp"/>
</dbReference>
<proteinExistence type="predicted"/>
<feature type="region of interest" description="Disordered" evidence="1">
    <location>
        <begin position="195"/>
        <end position="238"/>
    </location>
</feature>
<dbReference type="HOGENOM" id="CLU_1228265_0_0_0"/>
<dbReference type="InParanoid" id="Q9RW98"/>
<sequence length="238" mass="24853">MVEINLLPKEYRRQSQPSVWKYASWAAAGLTAAVLGGWFLSVSGDTNQLRERSAALQQQIDAVAPQKSRFNDLTAQQGELERVTQVATQLRDQKTYWSNDLASFVERVPGNVVFSNVNMSTVAPGAEPSLAYAGKPVTRQLDLTGSARSQEAIVGFLNAFETDSNFGVDFKGMQHDATNGIYTFTASIGVVGDQPSAAPGADPTAQGAPATGTAPAAPAAPAPTATTPAAAPAQGGAQ</sequence>
<evidence type="ECO:0000259" key="3">
    <source>
        <dbReference type="Pfam" id="PF18222"/>
    </source>
</evidence>
<gene>
    <name evidence="4" type="ordered locus">DR_0771</name>
</gene>
<dbReference type="EMBL" id="AE000513">
    <property type="protein sequence ID" value="AAF10354.1"/>
    <property type="molecule type" value="Genomic_DNA"/>
</dbReference>
<dbReference type="Gene3D" id="3.30.70.2830">
    <property type="match status" value="1"/>
</dbReference>
<dbReference type="OrthoDB" id="66063at2"/>
<keyword evidence="2" id="KW-0812">Transmembrane</keyword>
<dbReference type="eggNOG" id="COG3166">
    <property type="taxonomic scope" value="Bacteria"/>
</dbReference>
<dbReference type="EnsemblBacteria" id="AAF10354">
    <property type="protein sequence ID" value="AAF10354"/>
    <property type="gene ID" value="DR_0771"/>
</dbReference>
<dbReference type="AlphaFoldDB" id="Q9RW98"/>
<evidence type="ECO:0000313" key="4">
    <source>
        <dbReference type="EMBL" id="AAF10354.1"/>
    </source>
</evidence>